<feature type="region of interest" description="Disordered" evidence="3">
    <location>
        <begin position="806"/>
        <end position="875"/>
    </location>
</feature>
<dbReference type="SUPFAM" id="SSF51735">
    <property type="entry name" value="NAD(P)-binding Rossmann-fold domains"/>
    <property type="match status" value="1"/>
</dbReference>
<dbReference type="GO" id="GO:0019433">
    <property type="term" value="P:triglyceride catabolic process"/>
    <property type="evidence" value="ECO:0007669"/>
    <property type="project" value="TreeGrafter"/>
</dbReference>
<keyword evidence="5" id="KW-1185">Reference proteome</keyword>
<dbReference type="GO" id="GO:0000140">
    <property type="term" value="F:acylglycerone-phosphate reductase (NADP+) activity"/>
    <property type="evidence" value="ECO:0007669"/>
    <property type="project" value="TreeGrafter"/>
</dbReference>
<dbReference type="InterPro" id="IPR002347">
    <property type="entry name" value="SDR_fam"/>
</dbReference>
<dbReference type="Pfam" id="PF00106">
    <property type="entry name" value="adh_short"/>
    <property type="match status" value="1"/>
</dbReference>
<evidence type="ECO:0000313" key="4">
    <source>
        <dbReference type="EMBL" id="KAK1926832.1"/>
    </source>
</evidence>
<feature type="compositionally biased region" description="Basic and acidic residues" evidence="3">
    <location>
        <begin position="540"/>
        <end position="558"/>
    </location>
</feature>
<evidence type="ECO:0000256" key="3">
    <source>
        <dbReference type="SAM" id="MobiDB-lite"/>
    </source>
</evidence>
<dbReference type="PANTHER" id="PTHR44169">
    <property type="entry name" value="NADPH-DEPENDENT 1-ACYLDIHYDROXYACETONE PHOSPHATE REDUCTASE"/>
    <property type="match status" value="1"/>
</dbReference>
<dbReference type="GO" id="GO:0005783">
    <property type="term" value="C:endoplasmic reticulum"/>
    <property type="evidence" value="ECO:0007669"/>
    <property type="project" value="TreeGrafter"/>
</dbReference>
<name>A0AAD9FVH5_PAPLA</name>
<feature type="compositionally biased region" description="Polar residues" evidence="3">
    <location>
        <begin position="469"/>
        <end position="479"/>
    </location>
</feature>
<evidence type="ECO:0000313" key="5">
    <source>
        <dbReference type="Proteomes" id="UP001182556"/>
    </source>
</evidence>
<feature type="compositionally biased region" description="Polar residues" evidence="3">
    <location>
        <begin position="491"/>
        <end position="505"/>
    </location>
</feature>
<dbReference type="GO" id="GO:0005811">
    <property type="term" value="C:lipid droplet"/>
    <property type="evidence" value="ECO:0007669"/>
    <property type="project" value="TreeGrafter"/>
</dbReference>
<comment type="similarity">
    <text evidence="1">Belongs to the short-chain dehydrogenases/reductases (SDR) family.</text>
</comment>
<accession>A0AAD9FVH5</accession>
<proteinExistence type="inferred from homology"/>
<protein>
    <submittedName>
        <fullName evidence="4">Uncharacterized protein</fullName>
    </submittedName>
</protein>
<feature type="region of interest" description="Disordered" evidence="3">
    <location>
        <begin position="370"/>
        <end position="401"/>
    </location>
</feature>
<dbReference type="GO" id="GO:0004806">
    <property type="term" value="F:triacylglycerol lipase activity"/>
    <property type="evidence" value="ECO:0007669"/>
    <property type="project" value="TreeGrafter"/>
</dbReference>
<comment type="caution">
    <text evidence="4">The sequence shown here is derived from an EMBL/GenBank/DDBJ whole genome shotgun (WGS) entry which is preliminary data.</text>
</comment>
<organism evidence="4 5">
    <name type="scientific">Papiliotrema laurentii</name>
    <name type="common">Cryptococcus laurentii</name>
    <dbReference type="NCBI Taxonomy" id="5418"/>
    <lineage>
        <taxon>Eukaryota</taxon>
        <taxon>Fungi</taxon>
        <taxon>Dikarya</taxon>
        <taxon>Basidiomycota</taxon>
        <taxon>Agaricomycotina</taxon>
        <taxon>Tremellomycetes</taxon>
        <taxon>Tremellales</taxon>
        <taxon>Rhynchogastremaceae</taxon>
        <taxon>Papiliotrema</taxon>
    </lineage>
</organism>
<dbReference type="EMBL" id="JAODAN010000002">
    <property type="protein sequence ID" value="KAK1926832.1"/>
    <property type="molecule type" value="Genomic_DNA"/>
</dbReference>
<feature type="compositionally biased region" description="Polar residues" evidence="3">
    <location>
        <begin position="665"/>
        <end position="685"/>
    </location>
</feature>
<dbReference type="InterPro" id="IPR036291">
    <property type="entry name" value="NAD(P)-bd_dom_sf"/>
</dbReference>
<dbReference type="Gene3D" id="3.40.50.720">
    <property type="entry name" value="NAD(P)-binding Rossmann-like Domain"/>
    <property type="match status" value="1"/>
</dbReference>
<keyword evidence="2" id="KW-0560">Oxidoreductase</keyword>
<feature type="compositionally biased region" description="Basic residues" evidence="3">
    <location>
        <begin position="581"/>
        <end position="590"/>
    </location>
</feature>
<feature type="compositionally biased region" description="Basic and acidic residues" evidence="3">
    <location>
        <begin position="737"/>
        <end position="753"/>
    </location>
</feature>
<feature type="compositionally biased region" description="Polar residues" evidence="3">
    <location>
        <begin position="568"/>
        <end position="577"/>
    </location>
</feature>
<evidence type="ECO:0000256" key="2">
    <source>
        <dbReference type="ARBA" id="ARBA00023002"/>
    </source>
</evidence>
<feature type="compositionally biased region" description="Low complexity" evidence="3">
    <location>
        <begin position="854"/>
        <end position="869"/>
    </location>
</feature>
<feature type="compositionally biased region" description="Pro residues" evidence="3">
    <location>
        <begin position="510"/>
        <end position="533"/>
    </location>
</feature>
<feature type="region of interest" description="Disordered" evidence="3">
    <location>
        <begin position="416"/>
        <end position="593"/>
    </location>
</feature>
<gene>
    <name evidence="4" type="ORF">DB88DRAFT_471315</name>
</gene>
<evidence type="ECO:0000256" key="1">
    <source>
        <dbReference type="ARBA" id="ARBA00006484"/>
    </source>
</evidence>
<sequence>MPSINPSKRVAVITGCSEPTSLGTAFARELLGRGWTVFATARNVSALQHLKGSGAEMLALDVTSDESVAAAAKTVSTLTGGRVDLVVNNAGVAGPSPVLQTDPAKFAAMHDIHVLGPLRVTQAFYPYLSQTATPDVRAKIVNVGSAGVQVLSDVMRREFAPFNIDVITVELALVQTAMTAGIKGFDLALPDAEPFANASRALEKSGRDFAQETAKAPRPDQVAKAVVDAVEKRRSPPKLWLGRNNFLFHWIVPYLPVSVADSLFSKQMNVALAAAPPPSPFCTPRALLPAAPPIPLQHISPPLRLRATRIAACTLFTSATRFANKPKSEEPHNPTPFFASRLNIQTILSTPFIPIFQAYIQPFEPLPPFPPTTTRKAYARRRPPVGSNGAAGGRREDADSNGAAFTTLRVAKYGPPIVQCNDRRKQYPSYQQANSGVKDRYQGRFGGSGSLQAGPSSHAHRGGPPLHHGQSSPGYNPSGPSRPWRPHSPFANRSQPPSSVATSSNLTALPPRPPSLPARPTTLPPHPPNPPRAQPSRKPSQHERPAIPESKSHPKPPAERPALPEAKSQPNASTLGPSSSSKKKKNKKKKVEADEAEVFFNSAFVPLASALGQVPSAPSAATKSGSSPPPQTSQPPHHGRPPRLVFKPNKSKTSRKDDWEKESMTKASSSHSTQAQSIESSNSRTAPLPLLDKKPSTKQPRQVSHHPAPMPPAEPIDRKPTLAELEPATGVAPPSSHETERESGVWAFKKDETPAECWSKNSAEKSIARTSFKHKKKAELRAMGKAVTQTMWRDDGFALTWQRIEPYQSKRLSRSPSVEPLRRPPSPSTSVARGASSIPVFSPQPADRPPPDYPSYTPVSPVVPSHPHSALPTPATPREVALAPAEAGEKTTTFDSPLLFKPTGLTPRGPTSAKLVRLEREIQQDLSTIDRWTTMQSQFPRQAETLGRQIDRVQAAIFAKFALVEEEKARLAGR</sequence>
<feature type="region of interest" description="Disordered" evidence="3">
    <location>
        <begin position="613"/>
        <end position="773"/>
    </location>
</feature>
<dbReference type="GO" id="GO:0006654">
    <property type="term" value="P:phosphatidic acid biosynthetic process"/>
    <property type="evidence" value="ECO:0007669"/>
    <property type="project" value="TreeGrafter"/>
</dbReference>
<reference evidence="4" key="1">
    <citation type="submission" date="2023-02" db="EMBL/GenBank/DDBJ databases">
        <title>Identification and recombinant expression of a fungal hydrolase from Papiliotrema laurentii that hydrolyzes apple cutin and clears colloidal polyester polyurethane.</title>
        <authorList>
            <consortium name="DOE Joint Genome Institute"/>
            <person name="Roman V.A."/>
            <person name="Bojanowski C."/>
            <person name="Crable B.R."/>
            <person name="Wagner D.N."/>
            <person name="Hung C.S."/>
            <person name="Nadeau L.J."/>
            <person name="Schratz L."/>
            <person name="Haridas S."/>
            <person name="Pangilinan J."/>
            <person name="Lipzen A."/>
            <person name="Na H."/>
            <person name="Yan M."/>
            <person name="Ng V."/>
            <person name="Grigoriev I.V."/>
            <person name="Spatafora J.W."/>
            <person name="Barlow D."/>
            <person name="Biffinger J."/>
            <person name="Kelley-Loughnane N."/>
            <person name="Varaljay V.A."/>
            <person name="Crookes-Goodson W.J."/>
        </authorList>
    </citation>
    <scope>NUCLEOTIDE SEQUENCE</scope>
    <source>
        <strain evidence="4">5307AH</strain>
    </source>
</reference>
<feature type="compositionally biased region" description="Basic and acidic residues" evidence="3">
    <location>
        <begin position="654"/>
        <end position="664"/>
    </location>
</feature>
<dbReference type="PANTHER" id="PTHR44169:SF6">
    <property type="entry name" value="NADPH-DEPENDENT 1-ACYLDIHYDROXYACETONE PHOSPHATE REDUCTASE"/>
    <property type="match status" value="1"/>
</dbReference>
<dbReference type="AlphaFoldDB" id="A0AAD9FVH5"/>
<dbReference type="Proteomes" id="UP001182556">
    <property type="component" value="Unassembled WGS sequence"/>
</dbReference>